<dbReference type="Proteomes" id="UP000310636">
    <property type="component" value="Unassembled WGS sequence"/>
</dbReference>
<feature type="region of interest" description="Disordered" evidence="3">
    <location>
        <begin position="511"/>
        <end position="551"/>
    </location>
</feature>
<feature type="transmembrane region" description="Helical" evidence="4">
    <location>
        <begin position="413"/>
        <end position="432"/>
    </location>
</feature>
<proteinExistence type="inferred from homology"/>
<gene>
    <name evidence="5" type="ORF">E6C55_15255</name>
</gene>
<evidence type="ECO:0000313" key="5">
    <source>
        <dbReference type="EMBL" id="THF78091.1"/>
    </source>
</evidence>
<protein>
    <submittedName>
        <fullName evidence="5">Spore germination protein</fullName>
    </submittedName>
</protein>
<keyword evidence="2 4" id="KW-0472">Membrane</keyword>
<name>A0A4S4BSR2_9BACL</name>
<evidence type="ECO:0000256" key="1">
    <source>
        <dbReference type="ARBA" id="ARBA00005278"/>
    </source>
</evidence>
<organism evidence="5 6">
    <name type="scientific">Cohnella fermenti</name>
    <dbReference type="NCBI Taxonomy" id="2565925"/>
    <lineage>
        <taxon>Bacteria</taxon>
        <taxon>Bacillati</taxon>
        <taxon>Bacillota</taxon>
        <taxon>Bacilli</taxon>
        <taxon>Bacillales</taxon>
        <taxon>Paenibacillaceae</taxon>
        <taxon>Cohnella</taxon>
    </lineage>
</organism>
<reference evidence="5 6" key="1">
    <citation type="submission" date="2019-04" db="EMBL/GenBank/DDBJ databases">
        <title>Cohnella sp. nov. isolated from preserved vegetables.</title>
        <authorList>
            <person name="Lin S.-Y."/>
            <person name="Hung M.-H."/>
            <person name="Young C.-C."/>
        </authorList>
    </citation>
    <scope>NUCLEOTIDE SEQUENCE [LARGE SCALE GENOMIC DNA]</scope>
    <source>
        <strain evidence="5 6">CC-MHH1044</strain>
    </source>
</reference>
<accession>A0A4S4BSR2</accession>
<dbReference type="GO" id="GO:0009847">
    <property type="term" value="P:spore germination"/>
    <property type="evidence" value="ECO:0007669"/>
    <property type="project" value="InterPro"/>
</dbReference>
<dbReference type="AlphaFoldDB" id="A0A4S4BSR2"/>
<dbReference type="InterPro" id="IPR004995">
    <property type="entry name" value="Spore_Ger"/>
</dbReference>
<dbReference type="Pfam" id="PF03323">
    <property type="entry name" value="GerA"/>
    <property type="match status" value="1"/>
</dbReference>
<dbReference type="PIRSF" id="PIRSF005690">
    <property type="entry name" value="GerBA"/>
    <property type="match status" value="1"/>
</dbReference>
<keyword evidence="4" id="KW-0812">Transmembrane</keyword>
<sequence>MRWFGQLLPPFRRTRSSHSGGGSTAGTRRGLRRGDELTGSLSRRVADNLSLIRELFGDSVDLISRGLGGSAGQPWLGIVYLEPLVDADLVNRCVLMPLVDKVKENGPVEGIGQLHDLLPIGRLAELDQIGDLMTHLLSGYTIILLEGAAAFAVSTIGGEKRSVDEPTSQTVTRGPKESFTESLLTNMTLLRRRLKSPDLRVEGFTIGRRTRTFVNMVYMEGIAAPGPVKEIRRRLGRIDVDSILDSGYIEEFIQEERWTPFPTIQNTERPDAASAGLLEGQIAVVVDGSPFVLLAPSTFVKFFQSSEDYYQRYDISSFLRMIRYICFFVSILLPSLYIAVTTFHQEMLPTPLLISLASQREGVPFPALVEALLMELTFEVLREAGVRMPRVVGPAISIVGALVLGQAAVQAGLVSAAMIIVVSFTAIANFVIPSVNMAAGARLIRFVLMLVGGTLGLFGIMCGLMVMVVHLVSLKSFGIPYMTPLAPLVWNNLKDVWIRVPWPLMKTRPTLPRTEAAGGQGDVRRQAEGSEADSHANSASREPETNSNSER</sequence>
<feature type="transmembrane region" description="Helical" evidence="4">
    <location>
        <begin position="321"/>
        <end position="343"/>
    </location>
</feature>
<feature type="transmembrane region" description="Helical" evidence="4">
    <location>
        <begin position="444"/>
        <end position="472"/>
    </location>
</feature>
<dbReference type="OrthoDB" id="1726708at2"/>
<feature type="transmembrane region" description="Helical" evidence="4">
    <location>
        <begin position="388"/>
        <end position="407"/>
    </location>
</feature>
<feature type="region of interest" description="Disordered" evidence="3">
    <location>
        <begin position="1"/>
        <end position="33"/>
    </location>
</feature>
<dbReference type="EMBL" id="SSOB01000017">
    <property type="protein sequence ID" value="THF78091.1"/>
    <property type="molecule type" value="Genomic_DNA"/>
</dbReference>
<evidence type="ECO:0000256" key="4">
    <source>
        <dbReference type="SAM" id="Phobius"/>
    </source>
</evidence>
<evidence type="ECO:0000256" key="3">
    <source>
        <dbReference type="SAM" id="MobiDB-lite"/>
    </source>
</evidence>
<keyword evidence="4" id="KW-1133">Transmembrane helix</keyword>
<feature type="compositionally biased region" description="Basic and acidic residues" evidence="3">
    <location>
        <begin position="541"/>
        <end position="551"/>
    </location>
</feature>
<evidence type="ECO:0000256" key="2">
    <source>
        <dbReference type="ARBA" id="ARBA00023136"/>
    </source>
</evidence>
<comment type="caution">
    <text evidence="5">The sequence shown here is derived from an EMBL/GenBank/DDBJ whole genome shotgun (WGS) entry which is preliminary data.</text>
</comment>
<feature type="compositionally biased region" description="Basic and acidic residues" evidence="3">
    <location>
        <begin position="522"/>
        <end position="534"/>
    </location>
</feature>
<keyword evidence="6" id="KW-1185">Reference proteome</keyword>
<dbReference type="InterPro" id="IPR050768">
    <property type="entry name" value="UPF0353/GerABKA_families"/>
</dbReference>
<comment type="similarity">
    <text evidence="1">Belongs to the GerABKA family.</text>
</comment>
<dbReference type="GO" id="GO:0016020">
    <property type="term" value="C:membrane"/>
    <property type="evidence" value="ECO:0007669"/>
    <property type="project" value="InterPro"/>
</dbReference>
<dbReference type="PANTHER" id="PTHR22550">
    <property type="entry name" value="SPORE GERMINATION PROTEIN"/>
    <property type="match status" value="1"/>
</dbReference>
<evidence type="ECO:0000313" key="6">
    <source>
        <dbReference type="Proteomes" id="UP000310636"/>
    </source>
</evidence>
<dbReference type="PANTHER" id="PTHR22550:SF5">
    <property type="entry name" value="LEUCINE ZIPPER PROTEIN 4"/>
    <property type="match status" value="1"/>
</dbReference>